<dbReference type="AlphaFoldDB" id="A0A976II33"/>
<evidence type="ECO:0000313" key="1">
    <source>
        <dbReference type="EMBL" id="TDH72202.1"/>
    </source>
</evidence>
<dbReference type="KEGG" id="blac:94344804"/>
<sequence>MSMHDACPAVRHLVRKSSRSIQYRPATGSCYLESSWTPESKKNGVTTVPNSICAVGAGVRIRSLLPEPALGKSGLIAYDVFTSSSSS</sequence>
<keyword evidence="2" id="KW-1185">Reference proteome</keyword>
<dbReference type="RefSeq" id="XP_067821701.1">
    <property type="nucleotide sequence ID" value="XM_067959133.1"/>
</dbReference>
<dbReference type="GeneID" id="94344804"/>
<dbReference type="EMBL" id="SHOA02000012">
    <property type="protein sequence ID" value="TDH72202.1"/>
    <property type="molecule type" value="Genomic_DNA"/>
</dbReference>
<dbReference type="Proteomes" id="UP000294530">
    <property type="component" value="Unassembled WGS sequence"/>
</dbReference>
<accession>A0A976II33</accession>
<comment type="caution">
    <text evidence="1">The sequence shown here is derived from an EMBL/GenBank/DDBJ whole genome shotgun (WGS) entry which is preliminary data.</text>
</comment>
<reference evidence="1 2" key="1">
    <citation type="journal article" date="2021" name="Genome Biol.">
        <title>AFLAP: assembly-free linkage analysis pipeline using k-mers from genome sequencing data.</title>
        <authorList>
            <person name="Fletcher K."/>
            <person name="Zhang L."/>
            <person name="Gil J."/>
            <person name="Han R."/>
            <person name="Cavanaugh K."/>
            <person name="Michelmore R."/>
        </authorList>
    </citation>
    <scope>NUCLEOTIDE SEQUENCE [LARGE SCALE GENOMIC DNA]</scope>
    <source>
        <strain evidence="1 2">SF5</strain>
    </source>
</reference>
<evidence type="ECO:0000313" key="2">
    <source>
        <dbReference type="Proteomes" id="UP000294530"/>
    </source>
</evidence>
<proteinExistence type="predicted"/>
<organism evidence="1 2">
    <name type="scientific">Bremia lactucae</name>
    <name type="common">Lettuce downy mildew</name>
    <dbReference type="NCBI Taxonomy" id="4779"/>
    <lineage>
        <taxon>Eukaryota</taxon>
        <taxon>Sar</taxon>
        <taxon>Stramenopiles</taxon>
        <taxon>Oomycota</taxon>
        <taxon>Peronosporomycetes</taxon>
        <taxon>Peronosporales</taxon>
        <taxon>Peronosporaceae</taxon>
        <taxon>Bremia</taxon>
    </lineage>
</organism>
<name>A0A976II33_BRELC</name>
<protein>
    <submittedName>
        <fullName evidence="1">Uncharacterized protein</fullName>
    </submittedName>
</protein>
<gene>
    <name evidence="1" type="ORF">CCR75_001028</name>
</gene>